<keyword evidence="3" id="KW-0812">Transmembrane</keyword>
<feature type="region of interest" description="Disordered" evidence="2">
    <location>
        <begin position="143"/>
        <end position="211"/>
    </location>
</feature>
<keyword evidence="6" id="KW-1185">Reference proteome</keyword>
<dbReference type="Pfam" id="PF12796">
    <property type="entry name" value="Ank_2"/>
    <property type="match status" value="3"/>
</dbReference>
<feature type="domain" description="Kinase D-interacting substrate of 220 kDa-like SAM" evidence="5">
    <location>
        <begin position="1804"/>
        <end position="1887"/>
    </location>
</feature>
<dbReference type="PROSITE" id="PS50297">
    <property type="entry name" value="ANK_REP_REGION"/>
    <property type="match status" value="5"/>
</dbReference>
<feature type="compositionally biased region" description="Basic and acidic residues" evidence="2">
    <location>
        <begin position="1920"/>
        <end position="1939"/>
    </location>
</feature>
<feature type="region of interest" description="Disordered" evidence="2">
    <location>
        <begin position="2145"/>
        <end position="2207"/>
    </location>
</feature>
<feature type="transmembrane region" description="Helical" evidence="3">
    <location>
        <begin position="1268"/>
        <end position="1291"/>
    </location>
</feature>
<feature type="repeat" description="ANK" evidence="1">
    <location>
        <begin position="676"/>
        <end position="708"/>
    </location>
</feature>
<feature type="compositionally biased region" description="Basic residues" evidence="2">
    <location>
        <begin position="551"/>
        <end position="561"/>
    </location>
</feature>
<feature type="compositionally biased region" description="Polar residues" evidence="2">
    <location>
        <begin position="183"/>
        <end position="192"/>
    </location>
</feature>
<keyword evidence="7" id="KW-0808">Transferase</keyword>
<feature type="region of interest" description="Disordered" evidence="2">
    <location>
        <begin position="1918"/>
        <end position="1941"/>
    </location>
</feature>
<keyword evidence="3" id="KW-1133">Transmembrane helix</keyword>
<dbReference type="Gene3D" id="1.25.40.20">
    <property type="entry name" value="Ankyrin repeat-containing domain"/>
    <property type="match status" value="3"/>
</dbReference>
<dbReference type="GO" id="GO:0030165">
    <property type="term" value="F:PDZ domain binding"/>
    <property type="evidence" value="ECO:0007669"/>
    <property type="project" value="TreeGrafter"/>
</dbReference>
<evidence type="ECO:0000256" key="1">
    <source>
        <dbReference type="PROSITE-ProRule" id="PRU00023"/>
    </source>
</evidence>
<dbReference type="Pfam" id="PF23307">
    <property type="entry name" value="SAM_KIDINS220"/>
    <property type="match status" value="1"/>
</dbReference>
<feature type="transmembrane region" description="Helical" evidence="3">
    <location>
        <begin position="1129"/>
        <end position="1153"/>
    </location>
</feature>
<feature type="repeat" description="ANK" evidence="1">
    <location>
        <begin position="907"/>
        <end position="939"/>
    </location>
</feature>
<keyword evidence="3" id="KW-0472">Membrane</keyword>
<evidence type="ECO:0000259" key="5">
    <source>
        <dbReference type="Pfam" id="PF23307"/>
    </source>
</evidence>
<sequence>MRKAKDDRVKIATHHFRISIEEEGDEENKEAEDAARETDRRFSITIEADSGIVVASQESQAQDLAINREERSFANDQTANEILSEEFVERTWNEQEKKAQSFGFKSSKNSGDSKGRSSKGSVGQQQILLEKFVDRTLNEQGREVRGFEFKTSSDGSDSGPSQEIDSRESISQKKRIDKFANGENLSGDSQNCGKIEKTQSDNWESETRFSVASSEIPNENYEISASGSSPRSISADQNFGVLCSKFKYIINESSYENVDLTKKLERGSTSSFLPFETSNPSELKRHRSLSSYETYKSSNLNTSMQRKRSLQDPTGVTLQNLRLLDQPREKAQSVTAAEIQETSQILTHPNIESIKAVPPSAVSVSPLLIRRYYKVMSAFSNNSSSLENTYPSKILEDPLQTRQDSIKTPKNDVNCTNSEEGGNQRSTQRRLTLPAINIDLDSGEKSGTANYQNVLSGTSVNPIRRSSIANAAICSSLAPSLASAYPGVPNCLLPTSNGNELSNISSISEQIPERSGVTGLKMKLPFLRLHIPGSQPISGEEEGEEEDPNHHSHHHHHHHHHHHVFPYFHVPTFTFTAPATDGEPGRKFNFGIRRHSQTTLHRTDSMVSLCYRSLASYITDDNLAGLQSFLENKRVLIDDRDENGSTALILAATKGKIHFVRELINHGADVNAEDADNWTALLCAAKEGHTDVCLELLEHGADLEHRDMGGWTALMWATYKGRSPTVMMLLGREADVNAHGNFHISSLLWAAGRGYPDIVKDLIAHGAKVNVGDKYGTTALVWASRKGHVEIVDTLLKAGANVDTAGMYSWTALLVATLGNHLEVVLLLLEHKPNVNALDKDGCTALAIACREGHHEIANALLNAGAYVNIQDRAGDTNLIHAVKGGHRGVVESLLKKYADVDIAGKDKKTATYIAVEKGNISILKLLLNANPDLEIATKDGDTPLLRAVRSRNAEIVQILLDKKAKVSATDKKGDTVLHIAMRARSKAIVEILLRNPKNSQLLYRPNRQGETPYNIDINHPKTILGQIFGARRLNTNEDNENMLGYDLYSSALADILSEPSLSTPITVGLYAKWGSGKSFLLNKLREEMKNFARQWMDPVFQFSVLLFLVVTHVSLLVGITIGLALQSWIVGLACGISLIFFTYTFLILVWYANKRYDWYWPYNFTVALTTKLNSLKLLLQVIFCHPPGGRVHDDITVQPIKFYFTDQTRVGTTAAGENAVVQMVGSLYDSIENEFGSLSTRLYRAFRPKPDKSTTTWKWRHLCCLPYIVIFEFCFCSLLVGISVLTVYLIDISSSEPTIERVTSHIIMITVALILAVSVIANLYTWSRTLQALVFSQRRHLQRSISKLETLKSEGFIQTLRSEVSLMTEMVKCLDSFMAQQSRLVIIVDGLDSCEQDKVLLVLDAIQALFSDNGYPFVVILAIDPHIIAKAVEVNSRRLFTESNIGGHDYLRNMVHLPFYLQNSGLRKVKVAQQTAQHSRKTTWTEAEESVNYTATSTMHHSVSNRRLSTESAIMNSNEKLKPQSRKGSRKLRLSESIASSIGSNLNRLGGAQDLNKMLLTDDYFSDVNPRSMRRLMNVVYVTGRLLKAFQIDFNWYHLASWINITEQWPFRTSWLILHYDMYEDSLDDSMSLKSLYDKIRPQIPVLKEVQPLLEMDRDERKLDIFLTFHRSSLLVSDMKIFLPFTINLDPYIKKKIKEEQQSMEEESGLLGPYKQYSPWTLPSNTHESWSVNKNGLSNRTMKLVKTPSLQGHVPVPSTSWVQPCMQPTFDWQTTPSWQVLPMEPAVKPLSATTTLPSEILEIRLSSLTVNGICDLIDRIDSISPNQAPQYKQVIKENNINGRVLLHCDLQELKKVLKMAFGDWELFRMVIVSLRELEVSSFSTQEEGSRSVRFTVGSEQIQRKGGDHALQNTSIRVPTHVDKDKGTSRTDGPRRDQTKQSIMEKQFQVTLEEQMICGALQTLNEEACEDVLDVPSSAVVPSDSLAGSISMAPQDTDYVILQSNPLLHWVPVNDEPETSDDSSFESTVHLQRTNSQRSITSQLSTRSACSFGRKELRKSGGNSISSRPASLFVSPPPSPRPAFRSKSTDEYYVANNIPMKSAISTPMKKRCSTSTLNDELILSVSVPNSSLEKLSKLKDRLMGTLPVSPAPGESEDESTPLVSELSTPTHSQSDSVFKHDCSEENSSSISSNKSLPRDGERSIDVVDYSDTVSLMVREASQVRFLSRQDAEEWDNPETPV</sequence>
<feature type="transmembrane region" description="Helical" evidence="3">
    <location>
        <begin position="1303"/>
        <end position="1327"/>
    </location>
</feature>
<evidence type="ECO:0000256" key="2">
    <source>
        <dbReference type="SAM" id="MobiDB-lite"/>
    </source>
</evidence>
<feature type="repeat" description="ANK" evidence="1">
    <location>
        <begin position="709"/>
        <end position="741"/>
    </location>
</feature>
<feature type="compositionally biased region" description="Polar residues" evidence="2">
    <location>
        <begin position="2025"/>
        <end position="2049"/>
    </location>
</feature>
<dbReference type="SUPFAM" id="SSF48403">
    <property type="entry name" value="Ankyrin repeat"/>
    <property type="match status" value="1"/>
</dbReference>
<name>A0A6J3LRN3_9HYME</name>
<feature type="repeat" description="ANK" evidence="1">
    <location>
        <begin position="643"/>
        <end position="675"/>
    </location>
</feature>
<evidence type="ECO:0000313" key="7">
    <source>
        <dbReference type="RefSeq" id="XP_033366739.1"/>
    </source>
</evidence>
<feature type="repeat" description="ANK" evidence="1">
    <location>
        <begin position="940"/>
        <end position="972"/>
    </location>
</feature>
<feature type="repeat" description="ANK" evidence="1">
    <location>
        <begin position="874"/>
        <end position="906"/>
    </location>
</feature>
<dbReference type="GO" id="GO:0019887">
    <property type="term" value="F:protein kinase regulator activity"/>
    <property type="evidence" value="ECO:0007669"/>
    <property type="project" value="TreeGrafter"/>
</dbReference>
<proteinExistence type="predicted"/>
<dbReference type="InterPro" id="IPR002110">
    <property type="entry name" value="Ankyrin_rpt"/>
</dbReference>
<feature type="repeat" description="ANK" evidence="1">
    <location>
        <begin position="742"/>
        <end position="774"/>
    </location>
</feature>
<evidence type="ECO:0000313" key="6">
    <source>
        <dbReference type="Proteomes" id="UP000504631"/>
    </source>
</evidence>
<feature type="compositionally biased region" description="Polar residues" evidence="2">
    <location>
        <begin position="411"/>
        <end position="429"/>
    </location>
</feature>
<dbReference type="PANTHER" id="PTHR24116">
    <property type="entry name" value="KINASE D-INTERACTING SUBSTRATE OF 220 KDA"/>
    <property type="match status" value="1"/>
</dbReference>
<dbReference type="InterPro" id="IPR036770">
    <property type="entry name" value="Ankyrin_rpt-contain_sf"/>
</dbReference>
<dbReference type="CTD" id="37433"/>
<dbReference type="SMART" id="SM00248">
    <property type="entry name" value="ANK"/>
    <property type="match status" value="11"/>
</dbReference>
<feature type="domain" description="KAP NTPase" evidence="4">
    <location>
        <begin position="1046"/>
        <end position="1587"/>
    </location>
</feature>
<dbReference type="PANTHER" id="PTHR24116:SF0">
    <property type="entry name" value="KINASE D-INTERACTING SUBSTRATE OF 220 KDA"/>
    <property type="match status" value="1"/>
</dbReference>
<feature type="compositionally biased region" description="Polar residues" evidence="2">
    <location>
        <begin position="2161"/>
        <end position="2176"/>
    </location>
</feature>
<dbReference type="Proteomes" id="UP000504631">
    <property type="component" value="Unplaced"/>
</dbReference>
<dbReference type="SUPFAM" id="SSF47769">
    <property type="entry name" value="SAM/Pointed domain"/>
    <property type="match status" value="1"/>
</dbReference>
<reference evidence="7" key="1">
    <citation type="submission" date="2025-08" db="UniProtKB">
        <authorList>
            <consortium name="RefSeq"/>
        </authorList>
    </citation>
    <scope>IDENTIFICATION</scope>
    <source>
        <tissue evidence="7">Muscle</tissue>
    </source>
</reference>
<feature type="repeat" description="ANK" evidence="1">
    <location>
        <begin position="841"/>
        <end position="873"/>
    </location>
</feature>
<keyword evidence="7" id="KW-0418">Kinase</keyword>
<feature type="region of interest" description="Disordered" evidence="2">
    <location>
        <begin position="405"/>
        <end position="429"/>
    </location>
</feature>
<feature type="repeat" description="ANK" evidence="1">
    <location>
        <begin position="775"/>
        <end position="807"/>
    </location>
</feature>
<feature type="repeat" description="ANK" evidence="1">
    <location>
        <begin position="808"/>
        <end position="840"/>
    </location>
</feature>
<dbReference type="Pfam" id="PF07693">
    <property type="entry name" value="KAP_NTPase"/>
    <property type="match status" value="1"/>
</dbReference>
<dbReference type="InterPro" id="IPR011646">
    <property type="entry name" value="KAP_P-loop"/>
</dbReference>
<feature type="compositionally biased region" description="Basic and acidic residues" evidence="2">
    <location>
        <begin position="31"/>
        <end position="41"/>
    </location>
</feature>
<feature type="region of interest" description="Disordered" evidence="2">
    <location>
        <begin position="533"/>
        <end position="561"/>
    </location>
</feature>
<accession>A0A6J3LRN3</accession>
<feature type="compositionally biased region" description="Acidic residues" evidence="2">
    <location>
        <begin position="2015"/>
        <end position="2024"/>
    </location>
</feature>
<feature type="region of interest" description="Disordered" evidence="2">
    <location>
        <begin position="2014"/>
        <end position="2088"/>
    </location>
</feature>
<dbReference type="KEGG" id="bvk:117243400"/>
<feature type="transmembrane region" description="Helical" evidence="3">
    <location>
        <begin position="1100"/>
        <end position="1122"/>
    </location>
</feature>
<feature type="compositionally biased region" description="Low complexity" evidence="2">
    <location>
        <begin position="2185"/>
        <end position="2195"/>
    </location>
</feature>
<feature type="region of interest" description="Disordered" evidence="2">
    <location>
        <begin position="98"/>
        <end position="125"/>
    </location>
</feature>
<dbReference type="PROSITE" id="PS50088">
    <property type="entry name" value="ANK_REPEAT"/>
    <property type="match status" value="10"/>
</dbReference>
<feature type="region of interest" description="Disordered" evidence="2">
    <location>
        <begin position="19"/>
        <end position="41"/>
    </location>
</feature>
<dbReference type="GeneID" id="117243400"/>
<keyword evidence="1" id="KW-0040">ANK repeat</keyword>
<dbReference type="GO" id="GO:0016301">
    <property type="term" value="F:kinase activity"/>
    <property type="evidence" value="ECO:0007669"/>
    <property type="project" value="UniProtKB-KW"/>
</dbReference>
<dbReference type="RefSeq" id="XP_033366739.1">
    <property type="nucleotide sequence ID" value="XM_033510848.1"/>
</dbReference>
<dbReference type="Pfam" id="PF00023">
    <property type="entry name" value="Ank"/>
    <property type="match status" value="2"/>
</dbReference>
<feature type="compositionally biased region" description="Polar residues" evidence="2">
    <location>
        <begin position="150"/>
        <end position="163"/>
    </location>
</feature>
<feature type="compositionally biased region" description="Basic and acidic residues" evidence="2">
    <location>
        <begin position="2196"/>
        <end position="2205"/>
    </location>
</feature>
<dbReference type="InterPro" id="IPR052771">
    <property type="entry name" value="Neurotrophin_sig_adaptor"/>
</dbReference>
<protein>
    <submittedName>
        <fullName evidence="7">Kinase D-interacting substrate of 220 kDa B isoform X1</fullName>
    </submittedName>
</protein>
<dbReference type="InterPro" id="IPR057092">
    <property type="entry name" value="SAM_KIDINS220"/>
</dbReference>
<dbReference type="InterPro" id="IPR013761">
    <property type="entry name" value="SAM/pointed_sf"/>
</dbReference>
<evidence type="ECO:0000259" key="4">
    <source>
        <dbReference type="Pfam" id="PF07693"/>
    </source>
</evidence>
<feature type="compositionally biased region" description="Low complexity" evidence="2">
    <location>
        <begin position="101"/>
        <end position="112"/>
    </location>
</feature>
<feature type="compositionally biased region" description="Acidic residues" evidence="2">
    <location>
        <begin position="21"/>
        <end position="30"/>
    </location>
</feature>
<evidence type="ECO:0000256" key="3">
    <source>
        <dbReference type="SAM" id="Phobius"/>
    </source>
</evidence>
<organism evidence="6 7">
    <name type="scientific">Bombus vosnesenskii</name>
    <dbReference type="NCBI Taxonomy" id="207650"/>
    <lineage>
        <taxon>Eukaryota</taxon>
        <taxon>Metazoa</taxon>
        <taxon>Ecdysozoa</taxon>
        <taxon>Arthropoda</taxon>
        <taxon>Hexapoda</taxon>
        <taxon>Insecta</taxon>
        <taxon>Pterygota</taxon>
        <taxon>Neoptera</taxon>
        <taxon>Endopterygota</taxon>
        <taxon>Hymenoptera</taxon>
        <taxon>Apocrita</taxon>
        <taxon>Aculeata</taxon>
        <taxon>Apoidea</taxon>
        <taxon>Anthophila</taxon>
        <taxon>Apidae</taxon>
        <taxon>Bombus</taxon>
        <taxon>Pyrobombus</taxon>
    </lineage>
</organism>
<gene>
    <name evidence="7" type="primary">LOC117243400</name>
</gene>